<keyword evidence="2" id="KW-1185">Reference proteome</keyword>
<dbReference type="GO" id="GO:0005829">
    <property type="term" value="C:cytosol"/>
    <property type="evidence" value="ECO:0007669"/>
    <property type="project" value="TreeGrafter"/>
</dbReference>
<dbReference type="OrthoDB" id="3180855at2"/>
<dbReference type="PANTHER" id="PTHR10000">
    <property type="entry name" value="PHOSPHOSERINE PHOSPHATASE"/>
    <property type="match status" value="1"/>
</dbReference>
<dbReference type="InterPro" id="IPR036412">
    <property type="entry name" value="HAD-like_sf"/>
</dbReference>
<dbReference type="AlphaFoldDB" id="A0A430FT20"/>
<dbReference type="GO" id="GO:0000287">
    <property type="term" value="F:magnesium ion binding"/>
    <property type="evidence" value="ECO:0007669"/>
    <property type="project" value="TreeGrafter"/>
</dbReference>
<reference evidence="1 2" key="1">
    <citation type="submission" date="2018-09" db="EMBL/GenBank/DDBJ databases">
        <title>Characterization of the phylogenetic diversity of five novel species belonging to the genus Bifidobacterium.</title>
        <authorList>
            <person name="Lugli G.A."/>
            <person name="Duranti S."/>
            <person name="Milani C."/>
        </authorList>
    </citation>
    <scope>NUCLEOTIDE SEQUENCE [LARGE SCALE GENOMIC DNA]</scope>
    <source>
        <strain evidence="1 2">2036B</strain>
    </source>
</reference>
<evidence type="ECO:0000313" key="1">
    <source>
        <dbReference type="EMBL" id="RSX56023.1"/>
    </source>
</evidence>
<dbReference type="InterPro" id="IPR006379">
    <property type="entry name" value="HAD-SF_hydro_IIB"/>
</dbReference>
<evidence type="ECO:0000313" key="2">
    <source>
        <dbReference type="Proteomes" id="UP000287609"/>
    </source>
</evidence>
<dbReference type="Proteomes" id="UP000287609">
    <property type="component" value="Unassembled WGS sequence"/>
</dbReference>
<dbReference type="Gene3D" id="3.30.1240.10">
    <property type="match status" value="1"/>
</dbReference>
<dbReference type="Pfam" id="PF08282">
    <property type="entry name" value="Hydrolase_3"/>
    <property type="match status" value="1"/>
</dbReference>
<dbReference type="PANTHER" id="PTHR10000:SF8">
    <property type="entry name" value="HAD SUPERFAMILY HYDROLASE-LIKE, TYPE 3"/>
    <property type="match status" value="1"/>
</dbReference>
<dbReference type="SUPFAM" id="SSF56784">
    <property type="entry name" value="HAD-like"/>
    <property type="match status" value="1"/>
</dbReference>
<dbReference type="GO" id="GO:0016791">
    <property type="term" value="F:phosphatase activity"/>
    <property type="evidence" value="ECO:0007669"/>
    <property type="project" value="TreeGrafter"/>
</dbReference>
<dbReference type="EMBL" id="QXGM01000001">
    <property type="protein sequence ID" value="RSX56023.1"/>
    <property type="molecule type" value="Genomic_DNA"/>
</dbReference>
<dbReference type="RefSeq" id="WP_125963179.1">
    <property type="nucleotide sequence ID" value="NZ_QXGM01000001.1"/>
</dbReference>
<dbReference type="NCBIfam" id="TIGR01484">
    <property type="entry name" value="HAD-SF-IIB"/>
    <property type="match status" value="1"/>
</dbReference>
<sequence>MHQHVLDPTQMVVADLDGTLLHDAATFEQRDLSLMSELVINELHRQHIPFAIATARPVSTAMRFVERLQPDACVYLNGALIDFDPAHSTTDMLNQQADALPDTAKLIGFPSDEAAKLCLQMLDVFPDLEIGIVMNDVRYTSFDLTKYWTDQDWQYTDFTDIPQGTAAKIIIFPKPDQWEPLQAMIPDDMDVHISEGILLMITHRDASKEHALKLVANHFSLKESRMVTFGDDLIDINMMRDSGRGIAVANAVPQVLRIADEICAPNNEDGVAQWIHGHLL</sequence>
<organism evidence="1 2">
    <name type="scientific">Bifidobacterium dolichotidis</name>
    <dbReference type="NCBI Taxonomy" id="2306976"/>
    <lineage>
        <taxon>Bacteria</taxon>
        <taxon>Bacillati</taxon>
        <taxon>Actinomycetota</taxon>
        <taxon>Actinomycetes</taxon>
        <taxon>Bifidobacteriales</taxon>
        <taxon>Bifidobacteriaceae</taxon>
        <taxon>Bifidobacterium</taxon>
    </lineage>
</organism>
<comment type="caution">
    <text evidence="1">The sequence shown here is derived from an EMBL/GenBank/DDBJ whole genome shotgun (WGS) entry which is preliminary data.</text>
</comment>
<protein>
    <submittedName>
        <fullName evidence="1">Haloacid dehalogenase</fullName>
    </submittedName>
</protein>
<proteinExistence type="predicted"/>
<gene>
    <name evidence="1" type="ORF">D2E26_0586</name>
</gene>
<name>A0A430FT20_9BIFI</name>
<accession>A0A430FT20</accession>
<dbReference type="InterPro" id="IPR023214">
    <property type="entry name" value="HAD_sf"/>
</dbReference>
<dbReference type="Gene3D" id="3.40.50.1000">
    <property type="entry name" value="HAD superfamily/HAD-like"/>
    <property type="match status" value="1"/>
</dbReference>